<comment type="caution">
    <text evidence="8">The sequence shown here is derived from an EMBL/GenBank/DDBJ whole genome shotgun (WGS) entry which is preliminary data.</text>
</comment>
<feature type="modified residue" description="4-aspartylphosphate" evidence="4">
    <location>
        <position position="770"/>
    </location>
</feature>
<dbReference type="InterPro" id="IPR036097">
    <property type="entry name" value="HisK_dim/P_sf"/>
</dbReference>
<protein>
    <recommendedName>
        <fullName evidence="2">histidine kinase</fullName>
        <ecNumber evidence="2">2.7.13.3</ecNumber>
    </recommendedName>
</protein>
<accession>A0ABV7A093</accession>
<proteinExistence type="predicted"/>
<keyword evidence="5" id="KW-1133">Transmembrane helix</keyword>
<evidence type="ECO:0000256" key="3">
    <source>
        <dbReference type="ARBA" id="ARBA00022553"/>
    </source>
</evidence>
<dbReference type="PANTHER" id="PTHR43065:SF42">
    <property type="entry name" value="TWO-COMPONENT SENSOR PPRA"/>
    <property type="match status" value="1"/>
</dbReference>
<keyword evidence="8" id="KW-0547">Nucleotide-binding</keyword>
<dbReference type="PROSITE" id="PS50109">
    <property type="entry name" value="HIS_KIN"/>
    <property type="match status" value="1"/>
</dbReference>
<feature type="transmembrane region" description="Helical" evidence="5">
    <location>
        <begin position="20"/>
        <end position="42"/>
    </location>
</feature>
<dbReference type="CDD" id="cd00082">
    <property type="entry name" value="HisKA"/>
    <property type="match status" value="1"/>
</dbReference>
<evidence type="ECO:0000256" key="4">
    <source>
        <dbReference type="PROSITE-ProRule" id="PRU00169"/>
    </source>
</evidence>
<gene>
    <name evidence="8" type="ORF">ACFOOR_13520</name>
</gene>
<dbReference type="SUPFAM" id="SSF52172">
    <property type="entry name" value="CheY-like"/>
    <property type="match status" value="1"/>
</dbReference>
<dbReference type="Proteomes" id="UP001595379">
    <property type="component" value="Unassembled WGS sequence"/>
</dbReference>
<dbReference type="Pfam" id="PF02518">
    <property type="entry name" value="HATPase_c"/>
    <property type="match status" value="1"/>
</dbReference>
<evidence type="ECO:0000259" key="7">
    <source>
        <dbReference type="PROSITE" id="PS50110"/>
    </source>
</evidence>
<dbReference type="InterPro" id="IPR036890">
    <property type="entry name" value="HATPase_C_sf"/>
</dbReference>
<dbReference type="SMART" id="SM00387">
    <property type="entry name" value="HATPase_c"/>
    <property type="match status" value="1"/>
</dbReference>
<dbReference type="RefSeq" id="WP_343163117.1">
    <property type="nucleotide sequence ID" value="NZ_JBHRSV010000028.1"/>
</dbReference>
<evidence type="ECO:0000256" key="5">
    <source>
        <dbReference type="SAM" id="Phobius"/>
    </source>
</evidence>
<dbReference type="SUPFAM" id="SSF55874">
    <property type="entry name" value="ATPase domain of HSP90 chaperone/DNA topoisomerase II/histidine kinase"/>
    <property type="match status" value="1"/>
</dbReference>
<evidence type="ECO:0000256" key="2">
    <source>
        <dbReference type="ARBA" id="ARBA00012438"/>
    </source>
</evidence>
<dbReference type="InterPro" id="IPR011006">
    <property type="entry name" value="CheY-like_superfamily"/>
</dbReference>
<keyword evidence="5" id="KW-0812">Transmembrane</keyword>
<sequence length="845" mass="90562">MAEFTQPVKAMRAPLWTQPVARGLFWTAALCALASAGVALFAASEAGWHGFILLAGFAVAAFLLLYALAAGEAAGRALREKAERHALPGPSALALEALDLLADPVLVTNRKGAPRWGNAAYRDIAKTAGGLGQSLALAGPDRIWAGSDGAVYRLILAAASGATARERMPVLDVNGELRRYDIEVRPSGDDHIVWRVMPSVDAAEGEKDTRLRPDWADNAPAGLMAIDPKGKLLDGNATLREWLGLRREDALPALRDMLTGDGARAVLKTCGQPDTVRLDARLKGREGVETPVAVAIRWEAGKHPVGRAIVYGLSTTGAPPGIAQAMPSGTKAGRTFDEMFFSAPFGVARLDGADPEAAIIEDANPALLQYCGGAAIPGAKFIDLFDWSDGRTPGEAVARASSGTTEPAEVVLKGETKREAHLVFAPARGGKRVAYVIDVSAWKDLERKFAQGNKMQAVGQLAGGVAHEFNNLLTALRLTVDELLGRHPVGDPSYADLQHINSTVSRAAGLVKKLLAFSRKQTFRVETLEVADVLSDFSILLRQILEETVKLEIVHGRDLPPIRADKGQLETAIINLVANGRDAMREKGGGTMTIRTASATAEQVREAGAPDPVSGDWVLIEVQDEGTGMDQATREKIFEPFFTTKPQGQGTGLGLATVYGIVKQSGGFLFVDSELGRGTTFRLFLPATEATEEVREEVERKKAERAFEPKPADLAGRGRILLVEDEDKVRMIAARTLVKRGYEVTEAEDGEKALAILQDGESTFDLLISDVVMPGLDGPGLVEKARDLLASTRIVFISGYAEEEFSHTLSREHDISFLPKPFTLSQLAEKVKSEIGARTENADAA</sequence>
<feature type="transmembrane region" description="Helical" evidence="5">
    <location>
        <begin position="48"/>
        <end position="69"/>
    </location>
</feature>
<dbReference type="Pfam" id="PF00072">
    <property type="entry name" value="Response_reg"/>
    <property type="match status" value="1"/>
</dbReference>
<keyword evidence="9" id="KW-1185">Reference proteome</keyword>
<dbReference type="InterPro" id="IPR001789">
    <property type="entry name" value="Sig_transdc_resp-reg_receiver"/>
</dbReference>
<dbReference type="GO" id="GO:0005524">
    <property type="term" value="F:ATP binding"/>
    <property type="evidence" value="ECO:0007669"/>
    <property type="project" value="UniProtKB-KW"/>
</dbReference>
<dbReference type="PRINTS" id="PR00344">
    <property type="entry name" value="BCTRLSENSOR"/>
</dbReference>
<dbReference type="PROSITE" id="PS50110">
    <property type="entry name" value="RESPONSE_REGULATORY"/>
    <property type="match status" value="1"/>
</dbReference>
<dbReference type="Gene3D" id="1.10.287.130">
    <property type="match status" value="1"/>
</dbReference>
<keyword evidence="3 4" id="KW-0597">Phosphoprotein</keyword>
<dbReference type="SMART" id="SM00448">
    <property type="entry name" value="REC"/>
    <property type="match status" value="1"/>
</dbReference>
<organism evidence="8 9">
    <name type="scientific">Hyphobacterium vulgare</name>
    <dbReference type="NCBI Taxonomy" id="1736751"/>
    <lineage>
        <taxon>Bacteria</taxon>
        <taxon>Pseudomonadati</taxon>
        <taxon>Pseudomonadota</taxon>
        <taxon>Alphaproteobacteria</taxon>
        <taxon>Maricaulales</taxon>
        <taxon>Maricaulaceae</taxon>
        <taxon>Hyphobacterium</taxon>
    </lineage>
</organism>
<evidence type="ECO:0000313" key="8">
    <source>
        <dbReference type="EMBL" id="MFC2927130.1"/>
    </source>
</evidence>
<evidence type="ECO:0000313" key="9">
    <source>
        <dbReference type="Proteomes" id="UP001595379"/>
    </source>
</evidence>
<dbReference type="PANTHER" id="PTHR43065">
    <property type="entry name" value="SENSOR HISTIDINE KINASE"/>
    <property type="match status" value="1"/>
</dbReference>
<dbReference type="EMBL" id="JBHRSV010000028">
    <property type="protein sequence ID" value="MFC2927130.1"/>
    <property type="molecule type" value="Genomic_DNA"/>
</dbReference>
<dbReference type="InterPro" id="IPR003594">
    <property type="entry name" value="HATPase_dom"/>
</dbReference>
<dbReference type="Pfam" id="PF00512">
    <property type="entry name" value="HisKA"/>
    <property type="match status" value="1"/>
</dbReference>
<dbReference type="InterPro" id="IPR000014">
    <property type="entry name" value="PAS"/>
</dbReference>
<dbReference type="Gene3D" id="3.40.50.2300">
    <property type="match status" value="1"/>
</dbReference>
<dbReference type="InterPro" id="IPR005467">
    <property type="entry name" value="His_kinase_dom"/>
</dbReference>
<comment type="catalytic activity">
    <reaction evidence="1">
        <text>ATP + protein L-histidine = ADP + protein N-phospho-L-histidine.</text>
        <dbReference type="EC" id="2.7.13.3"/>
    </reaction>
</comment>
<dbReference type="InterPro" id="IPR004358">
    <property type="entry name" value="Sig_transdc_His_kin-like_C"/>
</dbReference>
<dbReference type="Gene3D" id="3.30.565.10">
    <property type="entry name" value="Histidine kinase-like ATPase, C-terminal domain"/>
    <property type="match status" value="1"/>
</dbReference>
<evidence type="ECO:0000256" key="1">
    <source>
        <dbReference type="ARBA" id="ARBA00000085"/>
    </source>
</evidence>
<dbReference type="EC" id="2.7.13.3" evidence="2"/>
<dbReference type="SMART" id="SM00388">
    <property type="entry name" value="HisKA"/>
    <property type="match status" value="1"/>
</dbReference>
<name>A0ABV7A093_9PROT</name>
<feature type="domain" description="Response regulatory" evidence="7">
    <location>
        <begin position="719"/>
        <end position="835"/>
    </location>
</feature>
<dbReference type="InterPro" id="IPR003661">
    <property type="entry name" value="HisK_dim/P_dom"/>
</dbReference>
<keyword evidence="5" id="KW-0472">Membrane</keyword>
<feature type="domain" description="Histidine kinase" evidence="6">
    <location>
        <begin position="464"/>
        <end position="689"/>
    </location>
</feature>
<evidence type="ECO:0000259" key="6">
    <source>
        <dbReference type="PROSITE" id="PS50109"/>
    </source>
</evidence>
<dbReference type="SUPFAM" id="SSF47384">
    <property type="entry name" value="Homodimeric domain of signal transducing histidine kinase"/>
    <property type="match status" value="1"/>
</dbReference>
<dbReference type="Pfam" id="PF13188">
    <property type="entry name" value="PAS_8"/>
    <property type="match status" value="1"/>
</dbReference>
<keyword evidence="8" id="KW-0067">ATP-binding</keyword>
<reference evidence="9" key="1">
    <citation type="journal article" date="2019" name="Int. J. Syst. Evol. Microbiol.">
        <title>The Global Catalogue of Microorganisms (GCM) 10K type strain sequencing project: providing services to taxonomists for standard genome sequencing and annotation.</title>
        <authorList>
            <consortium name="The Broad Institute Genomics Platform"/>
            <consortium name="The Broad Institute Genome Sequencing Center for Infectious Disease"/>
            <person name="Wu L."/>
            <person name="Ma J."/>
        </authorList>
    </citation>
    <scope>NUCLEOTIDE SEQUENCE [LARGE SCALE GENOMIC DNA]</scope>
    <source>
        <strain evidence="9">KCTC 52487</strain>
    </source>
</reference>